<keyword evidence="1" id="KW-0472">Membrane</keyword>
<gene>
    <name evidence="2" type="ORF">EXN66_Car006831</name>
</gene>
<dbReference type="Proteomes" id="UP000503349">
    <property type="component" value="Chromosome 6"/>
</dbReference>
<dbReference type="AlphaFoldDB" id="A0A6G1PMC1"/>
<evidence type="ECO:0000313" key="2">
    <source>
        <dbReference type="EMBL" id="KAF3691156.1"/>
    </source>
</evidence>
<dbReference type="PANTHER" id="PTHR22726:SF1">
    <property type="entry name" value="METALLOENDOPEPTIDASE OMA1, MITOCHONDRIAL"/>
    <property type="match status" value="1"/>
</dbReference>
<dbReference type="InterPro" id="IPR051156">
    <property type="entry name" value="Mito/Outer_Membr_Metalloprot"/>
</dbReference>
<keyword evidence="3" id="KW-1185">Reference proteome</keyword>
<dbReference type="GO" id="GO:0004222">
    <property type="term" value="F:metalloendopeptidase activity"/>
    <property type="evidence" value="ECO:0007669"/>
    <property type="project" value="TreeGrafter"/>
</dbReference>
<dbReference type="GO" id="GO:0005743">
    <property type="term" value="C:mitochondrial inner membrane"/>
    <property type="evidence" value="ECO:0007669"/>
    <property type="project" value="TreeGrafter"/>
</dbReference>
<name>A0A6G1PMC1_CHAAH</name>
<organism evidence="2 3">
    <name type="scientific">Channa argus</name>
    <name type="common">Northern snakehead</name>
    <name type="synonym">Ophicephalus argus</name>
    <dbReference type="NCBI Taxonomy" id="215402"/>
    <lineage>
        <taxon>Eukaryota</taxon>
        <taxon>Metazoa</taxon>
        <taxon>Chordata</taxon>
        <taxon>Craniata</taxon>
        <taxon>Vertebrata</taxon>
        <taxon>Euteleostomi</taxon>
        <taxon>Actinopterygii</taxon>
        <taxon>Neopterygii</taxon>
        <taxon>Teleostei</taxon>
        <taxon>Neoteleostei</taxon>
        <taxon>Acanthomorphata</taxon>
        <taxon>Anabantaria</taxon>
        <taxon>Anabantiformes</taxon>
        <taxon>Channoidei</taxon>
        <taxon>Channidae</taxon>
        <taxon>Channa</taxon>
    </lineage>
</organism>
<accession>A0A6G1PMC1</accession>
<keyword evidence="1" id="KW-0812">Transmembrane</keyword>
<dbReference type="GO" id="GO:0006515">
    <property type="term" value="P:protein quality control for misfolded or incompletely synthesized proteins"/>
    <property type="evidence" value="ECO:0007669"/>
    <property type="project" value="TreeGrafter"/>
</dbReference>
<reference evidence="2 3" key="1">
    <citation type="submission" date="2019-02" db="EMBL/GenBank/DDBJ databases">
        <title>Opniocepnalus argus genome.</title>
        <authorList>
            <person name="Zhou C."/>
            <person name="Xiao S."/>
        </authorList>
    </citation>
    <scope>NUCLEOTIDE SEQUENCE [LARGE SCALE GENOMIC DNA]</scope>
    <source>
        <strain evidence="2">OARG1902GOOAL</strain>
        <tissue evidence="2">Muscle</tissue>
    </source>
</reference>
<feature type="transmembrane region" description="Helical" evidence="1">
    <location>
        <begin position="148"/>
        <end position="169"/>
    </location>
</feature>
<dbReference type="EMBL" id="CM015717">
    <property type="protein sequence ID" value="KAF3691156.1"/>
    <property type="molecule type" value="Genomic_DNA"/>
</dbReference>
<protein>
    <submittedName>
        <fullName evidence="2">Metalloendopeptidase OMA1, mitochondrial</fullName>
    </submittedName>
</protein>
<sequence length="454" mass="50834">MLLPCINLLGNRRLFSLYKPLTRNVTLSPKARAQLKQPYHVSSRISCQRTTNSVPFIQTGPRVCSSAGTLCFTTTSTLHPGAFLTQCGHHIHTSTPLRALPAPLIWMVLKPLQKLAAIILGRSIRKWWAALPDNRRQLMREWAWQRRWYLAAGTGIAMVILALLLLTHLDETPVTGRARLLVFSRENYMELAAVISEAYMEEFADMLLPVTDSRHQVVELLVQHLAEKNKDIPEMSEVTWSVQVVQSPIINAFVLPAEQASLSHVVDFLSLILLTAIWALCPRDSVALLGQWVQNKLTQGCADVRAGPVFWQQMEIREQLTGETTVPEWLSTHPSHRNRSTQLDRLIPQALDLRESCLCPALPASDPRVMFSKSVRTLLDQEKRGPERASKPHLSPILSSLPNAAFIPSTLFTASQNLDEKRRGLVPVIEADEAAPVPTLTEQNKAQHSVHITS</sequence>
<dbReference type="PANTHER" id="PTHR22726">
    <property type="entry name" value="METALLOENDOPEPTIDASE OMA1"/>
    <property type="match status" value="1"/>
</dbReference>
<proteinExistence type="predicted"/>
<dbReference type="GO" id="GO:0034982">
    <property type="term" value="P:mitochondrial protein processing"/>
    <property type="evidence" value="ECO:0007669"/>
    <property type="project" value="TreeGrafter"/>
</dbReference>
<reference evidence="3" key="2">
    <citation type="submission" date="2019-02" db="EMBL/GenBank/DDBJ databases">
        <title>Opniocepnalus argus Var Kimnra genome.</title>
        <authorList>
            <person name="Zhou C."/>
            <person name="Xiao S."/>
        </authorList>
    </citation>
    <scope>NUCLEOTIDE SEQUENCE [LARGE SCALE GENOMIC DNA]</scope>
</reference>
<keyword evidence="1" id="KW-1133">Transmembrane helix</keyword>
<evidence type="ECO:0000256" key="1">
    <source>
        <dbReference type="SAM" id="Phobius"/>
    </source>
</evidence>
<evidence type="ECO:0000313" key="3">
    <source>
        <dbReference type="Proteomes" id="UP000503349"/>
    </source>
</evidence>